<reference evidence="2" key="1">
    <citation type="submission" date="2025-08" db="UniProtKB">
        <authorList>
            <consortium name="RefSeq"/>
        </authorList>
    </citation>
    <scope>IDENTIFICATION</scope>
    <source>
        <strain evidence="2">Tuebingen</strain>
        <tissue evidence="2">Fibroblasts and whole tissue</tissue>
    </source>
</reference>
<keyword evidence="1" id="KW-1185">Reference proteome</keyword>
<dbReference type="Proteomes" id="UP000000437">
    <property type="component" value="Chromosome 1"/>
</dbReference>
<accession>A0ACD6B6Y3</accession>
<protein>
    <submittedName>
        <fullName evidence="2">Uncharacterized protein</fullName>
    </submittedName>
</protein>
<dbReference type="RefSeq" id="XP_021331671.2">
    <property type="nucleotide sequence ID" value="XM_021475996.3"/>
</dbReference>
<evidence type="ECO:0000313" key="2">
    <source>
        <dbReference type="RefSeq" id="XP_021331671.2"/>
    </source>
</evidence>
<proteinExistence type="predicted"/>
<evidence type="ECO:0000313" key="1">
    <source>
        <dbReference type="Proteomes" id="UP000000437"/>
    </source>
</evidence>
<name>A0ACD6B6Y3_DANRE</name>
<gene>
    <name evidence="2" type="primary">LOC110439783</name>
</gene>
<dbReference type="Bgee" id="ENSDARG00000096515">
    <property type="expression patterns" value="Expressed in testis and 8 other cell types or tissues"/>
</dbReference>
<dbReference type="PaxDb" id="7955-ENSDARP00000126836"/>
<dbReference type="KEGG" id="dre:110439783"/>
<sequence length="281" mass="30707">MCVRKMEDNRQKIFVNKSGNLIIFVTTVENKTKHISPTTTEDAPDEACFESTSQSGREEGEIPEASHTLTLPFHLLESVVEGLLEKLDILDTDLSETLVSSLIKALASLAGINVDVCTAGSFTEDTVLQIRNEALGLLAHKVNLKTMKRHENNLVVGYVTAVLSAAIINYTVMHPEALKSYSNESLAGSNAEFSVKKDLMESCAASPSTCKSISEMYLHSDQKETDERCSGDQKAGADTSPDSALMDVRPRVKRGIQGSLSKLFSFKSRAFQRVTPSSEEI</sequence>
<dbReference type="OrthoDB" id="8776843at2759"/>
<organism evidence="1 2">
    <name type="scientific">Danio rerio</name>
    <name type="common">Zebrafish</name>
    <name type="synonym">Brachydanio rerio</name>
    <dbReference type="NCBI Taxonomy" id="7955"/>
    <lineage>
        <taxon>Eukaryota</taxon>
        <taxon>Metazoa</taxon>
        <taxon>Chordata</taxon>
        <taxon>Craniata</taxon>
        <taxon>Vertebrata</taxon>
        <taxon>Euteleostomi</taxon>
        <taxon>Actinopterygii</taxon>
        <taxon>Neopterygii</taxon>
        <taxon>Teleostei</taxon>
        <taxon>Ostariophysi</taxon>
        <taxon>Cypriniformes</taxon>
        <taxon>Danionidae</taxon>
        <taxon>Danioninae</taxon>
        <taxon>Danio</taxon>
    </lineage>
</organism>